<evidence type="ECO:0000313" key="3">
    <source>
        <dbReference type="Proteomes" id="UP000053558"/>
    </source>
</evidence>
<proteinExistence type="predicted"/>
<dbReference type="KEGG" id="cput:CONPUDRAFT_167409"/>
<keyword evidence="1" id="KW-0472">Membrane</keyword>
<gene>
    <name evidence="2" type="ORF">CONPUDRAFT_167409</name>
</gene>
<keyword evidence="1" id="KW-1133">Transmembrane helix</keyword>
<dbReference type="OMA" id="WIDHITS"/>
<evidence type="ECO:0000313" key="2">
    <source>
        <dbReference type="EMBL" id="EIW78387.1"/>
    </source>
</evidence>
<dbReference type="OrthoDB" id="2674421at2759"/>
<name>A0A5M3MH52_CONPW</name>
<dbReference type="AlphaFoldDB" id="A0A5M3MH52"/>
<feature type="transmembrane region" description="Helical" evidence="1">
    <location>
        <begin position="447"/>
        <end position="469"/>
    </location>
</feature>
<organism evidence="2 3">
    <name type="scientific">Coniophora puteana (strain RWD-64-598)</name>
    <name type="common">Brown rot fungus</name>
    <dbReference type="NCBI Taxonomy" id="741705"/>
    <lineage>
        <taxon>Eukaryota</taxon>
        <taxon>Fungi</taxon>
        <taxon>Dikarya</taxon>
        <taxon>Basidiomycota</taxon>
        <taxon>Agaricomycotina</taxon>
        <taxon>Agaricomycetes</taxon>
        <taxon>Agaricomycetidae</taxon>
        <taxon>Boletales</taxon>
        <taxon>Coniophorineae</taxon>
        <taxon>Coniophoraceae</taxon>
        <taxon>Coniophora</taxon>
    </lineage>
</organism>
<dbReference type="EMBL" id="JH711582">
    <property type="protein sequence ID" value="EIW78387.1"/>
    <property type="molecule type" value="Genomic_DNA"/>
</dbReference>
<reference evidence="3" key="1">
    <citation type="journal article" date="2012" name="Science">
        <title>The Paleozoic origin of enzymatic lignin decomposition reconstructed from 31 fungal genomes.</title>
        <authorList>
            <person name="Floudas D."/>
            <person name="Binder M."/>
            <person name="Riley R."/>
            <person name="Barry K."/>
            <person name="Blanchette R.A."/>
            <person name="Henrissat B."/>
            <person name="Martinez A.T."/>
            <person name="Otillar R."/>
            <person name="Spatafora J.W."/>
            <person name="Yadav J.S."/>
            <person name="Aerts A."/>
            <person name="Benoit I."/>
            <person name="Boyd A."/>
            <person name="Carlson A."/>
            <person name="Copeland A."/>
            <person name="Coutinho P.M."/>
            <person name="de Vries R.P."/>
            <person name="Ferreira P."/>
            <person name="Findley K."/>
            <person name="Foster B."/>
            <person name="Gaskell J."/>
            <person name="Glotzer D."/>
            <person name="Gorecki P."/>
            <person name="Heitman J."/>
            <person name="Hesse C."/>
            <person name="Hori C."/>
            <person name="Igarashi K."/>
            <person name="Jurgens J.A."/>
            <person name="Kallen N."/>
            <person name="Kersten P."/>
            <person name="Kohler A."/>
            <person name="Kuees U."/>
            <person name="Kumar T.K.A."/>
            <person name="Kuo A."/>
            <person name="LaButti K."/>
            <person name="Larrondo L.F."/>
            <person name="Lindquist E."/>
            <person name="Ling A."/>
            <person name="Lombard V."/>
            <person name="Lucas S."/>
            <person name="Lundell T."/>
            <person name="Martin R."/>
            <person name="McLaughlin D.J."/>
            <person name="Morgenstern I."/>
            <person name="Morin E."/>
            <person name="Murat C."/>
            <person name="Nagy L.G."/>
            <person name="Nolan M."/>
            <person name="Ohm R.A."/>
            <person name="Patyshakuliyeva A."/>
            <person name="Rokas A."/>
            <person name="Ruiz-Duenas F.J."/>
            <person name="Sabat G."/>
            <person name="Salamov A."/>
            <person name="Samejima M."/>
            <person name="Schmutz J."/>
            <person name="Slot J.C."/>
            <person name="St John F."/>
            <person name="Stenlid J."/>
            <person name="Sun H."/>
            <person name="Sun S."/>
            <person name="Syed K."/>
            <person name="Tsang A."/>
            <person name="Wiebenga A."/>
            <person name="Young D."/>
            <person name="Pisabarro A."/>
            <person name="Eastwood D.C."/>
            <person name="Martin F."/>
            <person name="Cullen D."/>
            <person name="Grigoriev I.V."/>
            <person name="Hibbett D.S."/>
        </authorList>
    </citation>
    <scope>NUCLEOTIDE SEQUENCE [LARGE SCALE GENOMIC DNA]</scope>
    <source>
        <strain evidence="3">RWD-64-598 SS2</strain>
    </source>
</reference>
<evidence type="ECO:0000256" key="1">
    <source>
        <dbReference type="SAM" id="Phobius"/>
    </source>
</evidence>
<accession>A0A5M3MH52</accession>
<dbReference type="GeneID" id="19205764"/>
<comment type="caution">
    <text evidence="2">The sequence shown here is derived from an EMBL/GenBank/DDBJ whole genome shotgun (WGS) entry which is preliminary data.</text>
</comment>
<sequence length="501" mass="56468">MNISATKTVNMFVKLVPTTSRQSNRYCQSAHIEPTHTAIAAGNGNVARAEPQHDVCASWTGHIHPEGKRYHAMNWRDFRVVTEDNIHDSEVSLRLTTAIQWIDEVAIQSTSFNPGFVELFIELCDSDKELVCRYYFVDHAAKTQFWLDSVSTEELGLDAAVSSSHHRHQLEHLYWIHVDFFCVHLAPELSPVIQDELINVLIHAQGDHMTSSTSTFPYSSDKCEGFVKLLSHRGHALDPYTLCVVARLWGVVAQHRFTTYYGECNPQLDRFQIMQPYALERSTWAIGLCNRMLWNMPRLYEQRLDDVFANDQVYVHLWHDFMTLCTEDWRTSLAWTFPTLISSSLLLIADGCALMTLPGVLTSYMSVISCVTLICTHQNLAKGTASTAARFLKDAQSPTSGMLPLAIVYGLPKALSIWSIICFGGQILFMLYRYLGVGVASGILFSLLSLVIGITRVIAGIGFTCRWHLPSLSYIFRRTGLLGLASPEERQPLDEKPETLV</sequence>
<keyword evidence="1" id="KW-0812">Transmembrane</keyword>
<keyword evidence="3" id="KW-1185">Reference proteome</keyword>
<dbReference type="Proteomes" id="UP000053558">
    <property type="component" value="Unassembled WGS sequence"/>
</dbReference>
<feature type="transmembrane region" description="Helical" evidence="1">
    <location>
        <begin position="415"/>
        <end position="435"/>
    </location>
</feature>
<protein>
    <submittedName>
        <fullName evidence="2">Uncharacterized protein</fullName>
    </submittedName>
</protein>
<dbReference type="RefSeq" id="XP_007771434.1">
    <property type="nucleotide sequence ID" value="XM_007773244.1"/>
</dbReference>